<name>A0A8F8PMA1_9VIRU</name>
<sequence length="338" mass="38515">MSHPLKTCIKCKVTKDLTTFGARKQSVDGHTNICKPCINLQCAARVAKYRLSATTSATCSLCKLTKPACEFAKGNNSTGLRSYCRECSKRLHKEQRSTNANTAKHIPDEKVCPSCDQLKSAEDFSKYKSTKDGLDDQCKLCKRLQYRKRMRVCATIYMEWFTEHGSKCVDCGNDDINVMEADHIHRETKTRNVSYLRVKGSQERFTAELQKCVPRCACCHRIRTAHQLTTQQSVTKASVRRCKEFVDKLKRDIGSCMLCDATVPDGPFGTRSFDFDHIDPKHKIKKIASLVALGRLDAVRKEIEKCRLLCANCHRIHTRKQLHHCYIQNGQLVFADER</sequence>
<gene>
    <name evidence="1" type="ORF">KOM_12_65</name>
</gene>
<protein>
    <submittedName>
        <fullName evidence="1">Restriction endonuclease HNH</fullName>
    </submittedName>
</protein>
<evidence type="ECO:0000313" key="1">
    <source>
        <dbReference type="EMBL" id="QYA18335.1"/>
    </source>
</evidence>
<keyword evidence="1" id="KW-0378">Hydrolase</keyword>
<dbReference type="GO" id="GO:0004519">
    <property type="term" value="F:endonuclease activity"/>
    <property type="evidence" value="ECO:0007669"/>
    <property type="project" value="UniProtKB-KW"/>
</dbReference>
<dbReference type="EMBL" id="MZ420154">
    <property type="protein sequence ID" value="QYA18335.1"/>
    <property type="molecule type" value="Genomic_DNA"/>
</dbReference>
<keyword evidence="1" id="KW-0540">Nuclease</keyword>
<keyword evidence="1" id="KW-0255">Endonuclease</keyword>
<reference evidence="1" key="1">
    <citation type="submission" date="2021-06" db="EMBL/GenBank/DDBJ databases">
        <authorList>
            <person name="Rolland C."/>
        </authorList>
    </citation>
    <scope>NUCLEOTIDE SEQUENCE</scope>
    <source>
        <strain evidence="1">347.936635</strain>
    </source>
</reference>
<proteinExistence type="predicted"/>
<accession>A0A8F8PMA1</accession>
<organism evidence="1">
    <name type="scientific">Clandestinovirus</name>
    <dbReference type="NCBI Taxonomy" id="2831644"/>
    <lineage>
        <taxon>Viruses</taxon>
    </lineage>
</organism>